<dbReference type="OrthoDB" id="95103at2759"/>
<reference evidence="7" key="1">
    <citation type="submission" date="2017-03" db="EMBL/GenBank/DDBJ databases">
        <title>Phytopthora megakarya and P. palmivora, two closely related causual agents of cacao black pod achieved similar genome size and gene model numbers by different mechanisms.</title>
        <authorList>
            <person name="Ali S."/>
            <person name="Shao J."/>
            <person name="Larry D.J."/>
            <person name="Kronmiller B."/>
            <person name="Shen D."/>
            <person name="Strem M.D."/>
            <person name="Melnick R.L."/>
            <person name="Guiltinan M.J."/>
            <person name="Tyler B.M."/>
            <person name="Meinhardt L.W."/>
            <person name="Bailey B.A."/>
        </authorList>
    </citation>
    <scope>NUCLEOTIDE SEQUENCE [LARGE SCALE GENOMIC DNA]</scope>
    <source>
        <strain evidence="7">zdho120</strain>
    </source>
</reference>
<dbReference type="Proteomes" id="UP000198211">
    <property type="component" value="Unassembled WGS sequence"/>
</dbReference>
<accession>A0A225WVE1</accession>
<evidence type="ECO:0000313" key="6">
    <source>
        <dbReference type="EMBL" id="OWZ21654.1"/>
    </source>
</evidence>
<evidence type="ECO:0000256" key="1">
    <source>
        <dbReference type="ARBA" id="ARBA00004613"/>
    </source>
</evidence>
<comment type="domain">
    <text evidence="5">The RxLR-dEER motif acts to carry the protein into the host cell cytoplasm through binding to cell surface phosphatidylinositol-3-phosphate.</text>
</comment>
<evidence type="ECO:0000256" key="4">
    <source>
        <dbReference type="ARBA" id="ARBA00022729"/>
    </source>
</evidence>
<evidence type="ECO:0000256" key="5">
    <source>
        <dbReference type="RuleBase" id="RU367124"/>
    </source>
</evidence>
<comment type="function">
    <text evidence="5">Effector that suppresses plant defense responses during pathogen infection.</text>
</comment>
<sequence length="115" mass="12728">MRFFQVGIIIVASFLLVCEALPTSSVSNHAKVSPGGLHQRLLRGSSIRYDDDSEERAGGIDKFSAHHQKKLKDFAASVGFDLVTGAGYSKVSQANMEKYTKLYNKIYAKYHTKKG</sequence>
<dbReference type="Pfam" id="PF16810">
    <property type="entry name" value="RXLR"/>
    <property type="match status" value="1"/>
</dbReference>
<keyword evidence="3 5" id="KW-0964">Secreted</keyword>
<organism evidence="6 7">
    <name type="scientific">Phytophthora megakarya</name>
    <dbReference type="NCBI Taxonomy" id="4795"/>
    <lineage>
        <taxon>Eukaryota</taxon>
        <taxon>Sar</taxon>
        <taxon>Stramenopiles</taxon>
        <taxon>Oomycota</taxon>
        <taxon>Peronosporomycetes</taxon>
        <taxon>Peronosporales</taxon>
        <taxon>Peronosporaceae</taxon>
        <taxon>Phytophthora</taxon>
    </lineage>
</organism>
<keyword evidence="7" id="KW-1185">Reference proteome</keyword>
<evidence type="ECO:0000313" key="7">
    <source>
        <dbReference type="Proteomes" id="UP000198211"/>
    </source>
</evidence>
<proteinExistence type="inferred from homology"/>
<feature type="signal peptide" evidence="5">
    <location>
        <begin position="1"/>
        <end position="20"/>
    </location>
</feature>
<dbReference type="AlphaFoldDB" id="A0A225WVE1"/>
<protein>
    <recommendedName>
        <fullName evidence="5">RxLR effector protein</fullName>
    </recommendedName>
</protein>
<dbReference type="InterPro" id="IPR031825">
    <property type="entry name" value="RXLR"/>
</dbReference>
<feature type="chain" id="PRO_5044969980" description="RxLR effector protein" evidence="5">
    <location>
        <begin position="21"/>
        <end position="115"/>
    </location>
</feature>
<comment type="caution">
    <text evidence="6">The sequence shown here is derived from an EMBL/GenBank/DDBJ whole genome shotgun (WGS) entry which is preliminary data.</text>
</comment>
<evidence type="ECO:0000256" key="2">
    <source>
        <dbReference type="ARBA" id="ARBA00010400"/>
    </source>
</evidence>
<dbReference type="EMBL" id="NBNE01000201">
    <property type="protein sequence ID" value="OWZ21654.1"/>
    <property type="molecule type" value="Genomic_DNA"/>
</dbReference>
<comment type="similarity">
    <text evidence="2 5">Belongs to the RxLR effector family.</text>
</comment>
<gene>
    <name evidence="6" type="ORF">PHMEG_0003764</name>
</gene>
<evidence type="ECO:0000256" key="3">
    <source>
        <dbReference type="ARBA" id="ARBA00022525"/>
    </source>
</evidence>
<comment type="subcellular location">
    <subcellularLocation>
        <location evidence="1 5">Secreted</location>
    </subcellularLocation>
</comment>
<keyword evidence="4 5" id="KW-0732">Signal</keyword>
<name>A0A225WVE1_9STRA</name>